<proteinExistence type="predicted"/>
<protein>
    <submittedName>
        <fullName evidence="3">Uncharacterized protein</fullName>
    </submittedName>
</protein>
<dbReference type="PANTHER" id="PTHR47122:SF4">
    <property type="entry name" value="TRF-LIKE 3"/>
    <property type="match status" value="1"/>
</dbReference>
<evidence type="ECO:0000259" key="2">
    <source>
        <dbReference type="PROSITE" id="PS51294"/>
    </source>
</evidence>
<dbReference type="Gene3D" id="1.10.246.220">
    <property type="match status" value="1"/>
</dbReference>
<dbReference type="SMART" id="SM00717">
    <property type="entry name" value="SANT"/>
    <property type="match status" value="1"/>
</dbReference>
<feature type="domain" description="Myb-like" evidence="1">
    <location>
        <begin position="552"/>
        <end position="599"/>
    </location>
</feature>
<dbReference type="PROSITE" id="PS50090">
    <property type="entry name" value="MYB_LIKE"/>
    <property type="match status" value="1"/>
</dbReference>
<reference evidence="3 4" key="1">
    <citation type="submission" date="2020-10" db="EMBL/GenBank/DDBJ databases">
        <title>The Coptis chinensis genome and diversification of protoberbering-type alkaloids.</title>
        <authorList>
            <person name="Wang B."/>
            <person name="Shu S."/>
            <person name="Song C."/>
            <person name="Liu Y."/>
        </authorList>
    </citation>
    <scope>NUCLEOTIDE SEQUENCE [LARGE SCALE GENOMIC DNA]</scope>
    <source>
        <strain evidence="3">HL-2020</strain>
        <tissue evidence="3">Leaf</tissue>
    </source>
</reference>
<dbReference type="SUPFAM" id="SSF46689">
    <property type="entry name" value="Homeodomain-like"/>
    <property type="match status" value="1"/>
</dbReference>
<gene>
    <name evidence="3" type="ORF">IFM89_036403</name>
</gene>
<evidence type="ECO:0000259" key="1">
    <source>
        <dbReference type="PROSITE" id="PS50090"/>
    </source>
</evidence>
<dbReference type="PROSITE" id="PS51294">
    <property type="entry name" value="HTH_MYB"/>
    <property type="match status" value="1"/>
</dbReference>
<sequence length="666" mass="74153">MEKLVGVEGNEEKRVEEILDANNSSVTSSPGQVTDPVVYKLVRVDGDGKLVPATDDEVMEVENLFEEEKVEAPSVTDTGQVEGCVLNEESIVEAKTEVPEGKLQGETTKVDGEKLNARLEYIGEMLQKVKHEEKLRLSSGRVGNMIVGSQCSDQTDKCVVGKVEHQTRHSLQENVPLPSPRLTDHSTNQLGSGETCLKPTDDLEVSGSIASSSCSSSMPDFSRIKGEICLDDLTVKELQETFRATFGRETLVKDKLWLKRRIAMGLTNSCNVSTTTFTIKDNILVGKKAKEAHCDLENTKNVNENENEIELLYNSCKDSPTIPTLQIRDRQVVSGKRSRIPQAEYESKSEDVCVEQSTVKRVRKPTKRYIEELSEAETRECSESLVTSVKDSGHVHSYPKPRVRSMNDVSSDGIAVVTREDSLGGSGVQVPYVSRVRRGRPREDFMSIMQYHPSGTAMEAGLVQKTLGPCTSRQDSESGIGNWSDIAAFKHIQQQVDIKRDQEKEDLVKCIDEQEQQIFKVDYADSFEEGSDYNVALPTSNDGFRRKHHRAWTLCEVIKLVEGVSKYGAGRWSEIKKVSFASYTYRTSVDLKDKWRNLLRASFAQTSSDKGTSNSRKHGSMPIPAPILLRVRQLAEKHSQVVSPLSSSKLLGCSERSVQETKSGYL</sequence>
<name>A0A835IJ81_9MAGN</name>
<comment type="caution">
    <text evidence="3">The sequence shown here is derived from an EMBL/GenBank/DDBJ whole genome shotgun (WGS) entry which is preliminary data.</text>
</comment>
<feature type="domain" description="HTH myb-type" evidence="2">
    <location>
        <begin position="546"/>
        <end position="603"/>
    </location>
</feature>
<evidence type="ECO:0000313" key="4">
    <source>
        <dbReference type="Proteomes" id="UP000631114"/>
    </source>
</evidence>
<dbReference type="InterPro" id="IPR001005">
    <property type="entry name" value="SANT/Myb"/>
</dbReference>
<organism evidence="3 4">
    <name type="scientific">Coptis chinensis</name>
    <dbReference type="NCBI Taxonomy" id="261450"/>
    <lineage>
        <taxon>Eukaryota</taxon>
        <taxon>Viridiplantae</taxon>
        <taxon>Streptophyta</taxon>
        <taxon>Embryophyta</taxon>
        <taxon>Tracheophyta</taxon>
        <taxon>Spermatophyta</taxon>
        <taxon>Magnoliopsida</taxon>
        <taxon>Ranunculales</taxon>
        <taxon>Ranunculaceae</taxon>
        <taxon>Coptidoideae</taxon>
        <taxon>Coptis</taxon>
    </lineage>
</organism>
<evidence type="ECO:0000313" key="3">
    <source>
        <dbReference type="EMBL" id="KAF9617442.1"/>
    </source>
</evidence>
<dbReference type="InterPro" id="IPR017930">
    <property type="entry name" value="Myb_dom"/>
</dbReference>
<dbReference type="Proteomes" id="UP000631114">
    <property type="component" value="Unassembled WGS sequence"/>
</dbReference>
<dbReference type="CDD" id="cd11660">
    <property type="entry name" value="SANT_TRF"/>
    <property type="match status" value="1"/>
</dbReference>
<dbReference type="PANTHER" id="PTHR47122">
    <property type="entry name" value="MYB-LIKE DNA-BINDING DOMAIN CONTAINING PROTEIN, EXPRESSED"/>
    <property type="match status" value="1"/>
</dbReference>
<dbReference type="AlphaFoldDB" id="A0A835IJ81"/>
<dbReference type="Pfam" id="PF00249">
    <property type="entry name" value="Myb_DNA-binding"/>
    <property type="match status" value="1"/>
</dbReference>
<dbReference type="EMBL" id="JADFTS010000003">
    <property type="protein sequence ID" value="KAF9617442.1"/>
    <property type="molecule type" value="Genomic_DNA"/>
</dbReference>
<accession>A0A835IJ81</accession>
<keyword evidence="4" id="KW-1185">Reference proteome</keyword>
<dbReference type="OrthoDB" id="608866at2759"/>
<dbReference type="InterPro" id="IPR009057">
    <property type="entry name" value="Homeodomain-like_sf"/>
</dbReference>